<keyword evidence="5 9" id="KW-0822">Tryptophan biosynthesis</keyword>
<keyword evidence="4 9" id="KW-0028">Amino-acid biosynthesis</keyword>
<comment type="pathway">
    <text evidence="2 9">Amino-acid biosynthesis; L-tryptophan biosynthesis; L-tryptophan from chorismate: step 5/5.</text>
</comment>
<evidence type="ECO:0000256" key="8">
    <source>
        <dbReference type="ARBA" id="ARBA00049047"/>
    </source>
</evidence>
<dbReference type="Pfam" id="PF00290">
    <property type="entry name" value="Trp_syntA"/>
    <property type="match status" value="1"/>
</dbReference>
<evidence type="ECO:0000256" key="10">
    <source>
        <dbReference type="RuleBase" id="RU003662"/>
    </source>
</evidence>
<dbReference type="CDD" id="cd04724">
    <property type="entry name" value="Tryptophan_synthase_alpha"/>
    <property type="match status" value="1"/>
</dbReference>
<comment type="subunit">
    <text evidence="3 9">Tetramer of two alpha and two beta chains.</text>
</comment>
<dbReference type="InterPro" id="IPR013785">
    <property type="entry name" value="Aldolase_TIM"/>
</dbReference>
<evidence type="ECO:0000256" key="2">
    <source>
        <dbReference type="ARBA" id="ARBA00004733"/>
    </source>
</evidence>
<dbReference type="GO" id="GO:0004834">
    <property type="term" value="F:tryptophan synthase activity"/>
    <property type="evidence" value="ECO:0007669"/>
    <property type="project" value="UniProtKB-UniRule"/>
</dbReference>
<comment type="similarity">
    <text evidence="9 10">Belongs to the TrpA family.</text>
</comment>
<evidence type="ECO:0000256" key="7">
    <source>
        <dbReference type="ARBA" id="ARBA00023239"/>
    </source>
</evidence>
<dbReference type="EMBL" id="JACNJN010000108">
    <property type="protein sequence ID" value="MBC8335407.1"/>
    <property type="molecule type" value="Genomic_DNA"/>
</dbReference>
<dbReference type="Gene3D" id="3.20.20.70">
    <property type="entry name" value="Aldolase class I"/>
    <property type="match status" value="1"/>
</dbReference>
<proteinExistence type="inferred from homology"/>
<dbReference type="GO" id="GO:0005829">
    <property type="term" value="C:cytosol"/>
    <property type="evidence" value="ECO:0007669"/>
    <property type="project" value="TreeGrafter"/>
</dbReference>
<evidence type="ECO:0000256" key="3">
    <source>
        <dbReference type="ARBA" id="ARBA00011270"/>
    </source>
</evidence>
<feature type="active site" description="Proton acceptor" evidence="9">
    <location>
        <position position="48"/>
    </location>
</feature>
<sequence>MAEAKRIRDVFGKGRAALMPYFTVGYPDYEISLNVIEACVEAGADLMELGMSFSDPLADGPTIQHSTQVALENGITVKHCLNAVADLRSRGIEIPLLLMGYINPILAYGLEKFVRDAARAGASGFIVPDLPPDEAGEMRSLCKHYDLDMVFLLAPNSSDERIQFVTELSSGFVYLVSVLGITGERDALPVELAEFLSRVRSQTEKPLAVGFGISTPDQAAVVGEIADGVIVGSALIKAVGQADQPVDAARKFVAELKRALV</sequence>
<evidence type="ECO:0000256" key="4">
    <source>
        <dbReference type="ARBA" id="ARBA00022605"/>
    </source>
</evidence>
<evidence type="ECO:0000256" key="6">
    <source>
        <dbReference type="ARBA" id="ARBA00023141"/>
    </source>
</evidence>
<comment type="catalytic activity">
    <reaction evidence="8 9">
        <text>(1S,2R)-1-C-(indol-3-yl)glycerol 3-phosphate + L-serine = D-glyceraldehyde 3-phosphate + L-tryptophan + H2O</text>
        <dbReference type="Rhea" id="RHEA:10532"/>
        <dbReference type="ChEBI" id="CHEBI:15377"/>
        <dbReference type="ChEBI" id="CHEBI:33384"/>
        <dbReference type="ChEBI" id="CHEBI:57912"/>
        <dbReference type="ChEBI" id="CHEBI:58866"/>
        <dbReference type="ChEBI" id="CHEBI:59776"/>
        <dbReference type="EC" id="4.2.1.20"/>
    </reaction>
</comment>
<reference evidence="11 12" key="1">
    <citation type="submission" date="2020-08" db="EMBL/GenBank/DDBJ databases">
        <title>Bridging the membrane lipid divide: bacteria of the FCB group superphylum have the potential to synthesize archaeal ether lipids.</title>
        <authorList>
            <person name="Villanueva L."/>
            <person name="Von Meijenfeldt F.A.B."/>
            <person name="Westbye A.B."/>
            <person name="Yadav S."/>
            <person name="Hopmans E.C."/>
            <person name="Dutilh B.E."/>
            <person name="Sinninghe Damste J.S."/>
        </authorList>
    </citation>
    <scope>NUCLEOTIDE SEQUENCE [LARGE SCALE GENOMIC DNA]</scope>
    <source>
        <strain evidence="11">NIOZ-UU36</strain>
    </source>
</reference>
<evidence type="ECO:0000313" key="11">
    <source>
        <dbReference type="EMBL" id="MBC8335407.1"/>
    </source>
</evidence>
<dbReference type="PANTHER" id="PTHR43406">
    <property type="entry name" value="TRYPTOPHAN SYNTHASE, ALPHA CHAIN"/>
    <property type="match status" value="1"/>
</dbReference>
<comment type="function">
    <text evidence="1 9">The alpha subunit is responsible for the aldol cleavage of indoleglycerol phosphate to indole and glyceraldehyde 3-phosphate.</text>
</comment>
<protein>
    <recommendedName>
        <fullName evidence="9">Tryptophan synthase alpha chain</fullName>
        <ecNumber evidence="9">4.2.1.20</ecNumber>
    </recommendedName>
</protein>
<dbReference type="Proteomes" id="UP000614469">
    <property type="component" value="Unassembled WGS sequence"/>
</dbReference>
<dbReference type="PANTHER" id="PTHR43406:SF1">
    <property type="entry name" value="TRYPTOPHAN SYNTHASE ALPHA CHAIN, CHLOROPLASTIC"/>
    <property type="match status" value="1"/>
</dbReference>
<feature type="active site" description="Proton acceptor" evidence="9">
    <location>
        <position position="59"/>
    </location>
</feature>
<dbReference type="NCBIfam" id="TIGR00262">
    <property type="entry name" value="trpA"/>
    <property type="match status" value="1"/>
</dbReference>
<dbReference type="EC" id="4.2.1.20" evidence="9"/>
<dbReference type="InterPro" id="IPR002028">
    <property type="entry name" value="Trp_synthase_suA"/>
</dbReference>
<accession>A0A8J6NKR8</accession>
<dbReference type="InterPro" id="IPR011060">
    <property type="entry name" value="RibuloseP-bd_barrel"/>
</dbReference>
<organism evidence="11 12">
    <name type="scientific">Candidatus Desulfolinea nitratireducens</name>
    <dbReference type="NCBI Taxonomy" id="2841698"/>
    <lineage>
        <taxon>Bacteria</taxon>
        <taxon>Bacillati</taxon>
        <taxon>Chloroflexota</taxon>
        <taxon>Anaerolineae</taxon>
        <taxon>Anaerolineales</taxon>
        <taxon>Anaerolineales incertae sedis</taxon>
        <taxon>Candidatus Desulfolinea</taxon>
    </lineage>
</organism>
<keyword evidence="7 9" id="KW-0456">Lyase</keyword>
<evidence type="ECO:0000256" key="9">
    <source>
        <dbReference type="HAMAP-Rule" id="MF_00131"/>
    </source>
</evidence>
<dbReference type="FunFam" id="3.20.20.70:FF:000037">
    <property type="entry name" value="Tryptophan synthase alpha chain"/>
    <property type="match status" value="1"/>
</dbReference>
<evidence type="ECO:0000313" key="12">
    <source>
        <dbReference type="Proteomes" id="UP000614469"/>
    </source>
</evidence>
<dbReference type="SUPFAM" id="SSF51366">
    <property type="entry name" value="Ribulose-phoshate binding barrel"/>
    <property type="match status" value="1"/>
</dbReference>
<keyword evidence="6 9" id="KW-0057">Aromatic amino acid biosynthesis</keyword>
<dbReference type="UniPathway" id="UPA00035">
    <property type="reaction ID" value="UER00044"/>
</dbReference>
<name>A0A8J6NKR8_9CHLR</name>
<gene>
    <name evidence="9" type="primary">trpA</name>
    <name evidence="11" type="ORF">H8E29_09095</name>
</gene>
<comment type="caution">
    <text evidence="11">The sequence shown here is derived from an EMBL/GenBank/DDBJ whole genome shotgun (WGS) entry which is preliminary data.</text>
</comment>
<dbReference type="HAMAP" id="MF_00131">
    <property type="entry name" value="Trp_synth_alpha"/>
    <property type="match status" value="1"/>
</dbReference>
<evidence type="ECO:0000256" key="1">
    <source>
        <dbReference type="ARBA" id="ARBA00003365"/>
    </source>
</evidence>
<dbReference type="AlphaFoldDB" id="A0A8J6NKR8"/>
<evidence type="ECO:0000256" key="5">
    <source>
        <dbReference type="ARBA" id="ARBA00022822"/>
    </source>
</evidence>